<dbReference type="GO" id="GO:0046354">
    <property type="term" value="P:mannan biosynthetic process"/>
    <property type="evidence" value="ECO:0007669"/>
    <property type="project" value="TreeGrafter"/>
</dbReference>
<evidence type="ECO:0008006" key="13">
    <source>
        <dbReference type="Google" id="ProtNLM"/>
    </source>
</evidence>
<dbReference type="Proteomes" id="UP001338582">
    <property type="component" value="Chromosome 6"/>
</dbReference>
<evidence type="ECO:0000256" key="2">
    <source>
        <dbReference type="ARBA" id="ARBA00004922"/>
    </source>
</evidence>
<dbReference type="RefSeq" id="XP_062879835.1">
    <property type="nucleotide sequence ID" value="XM_063023765.1"/>
</dbReference>
<keyword evidence="5 10" id="KW-0812">Transmembrane</keyword>
<keyword evidence="7 10" id="KW-1133">Transmembrane helix</keyword>
<dbReference type="AlphaFoldDB" id="A0AAX4HGR7"/>
<dbReference type="GO" id="GO:0000139">
    <property type="term" value="C:Golgi membrane"/>
    <property type="evidence" value="ECO:0007669"/>
    <property type="project" value="UniProtKB-SubCell"/>
</dbReference>
<dbReference type="Pfam" id="PF11051">
    <property type="entry name" value="Mannosyl_trans3"/>
    <property type="match status" value="1"/>
</dbReference>
<dbReference type="GO" id="GO:0000026">
    <property type="term" value="F:alpha-1,2-mannosyltransferase activity"/>
    <property type="evidence" value="ECO:0007669"/>
    <property type="project" value="TreeGrafter"/>
</dbReference>
<dbReference type="EMBL" id="CP138899">
    <property type="protein sequence ID" value="WPK27457.1"/>
    <property type="molecule type" value="Genomic_DNA"/>
</dbReference>
<dbReference type="PANTHER" id="PTHR31646:SF1">
    <property type="entry name" value="ALPHA-1,2-MANNOSYLTRANSFERASE MNN2"/>
    <property type="match status" value="1"/>
</dbReference>
<keyword evidence="4" id="KW-0808">Transferase</keyword>
<keyword evidence="9 10" id="KW-0472">Membrane</keyword>
<keyword evidence="6" id="KW-0735">Signal-anchor</keyword>
<dbReference type="GeneID" id="88175905"/>
<evidence type="ECO:0000313" key="12">
    <source>
        <dbReference type="Proteomes" id="UP001338582"/>
    </source>
</evidence>
<organism evidence="11 12">
    <name type="scientific">Australozyma saopauloensis</name>
    <dbReference type="NCBI Taxonomy" id="291208"/>
    <lineage>
        <taxon>Eukaryota</taxon>
        <taxon>Fungi</taxon>
        <taxon>Dikarya</taxon>
        <taxon>Ascomycota</taxon>
        <taxon>Saccharomycotina</taxon>
        <taxon>Pichiomycetes</taxon>
        <taxon>Metschnikowiaceae</taxon>
        <taxon>Australozyma</taxon>
    </lineage>
</organism>
<evidence type="ECO:0000256" key="8">
    <source>
        <dbReference type="ARBA" id="ARBA00023034"/>
    </source>
</evidence>
<evidence type="ECO:0000256" key="3">
    <source>
        <dbReference type="ARBA" id="ARBA00009105"/>
    </source>
</evidence>
<comment type="pathway">
    <text evidence="2">Protein modification; protein glycosylation.</text>
</comment>
<dbReference type="PANTHER" id="PTHR31646">
    <property type="entry name" value="ALPHA-1,2-MANNOSYLTRANSFERASE MNN2"/>
    <property type="match status" value="1"/>
</dbReference>
<evidence type="ECO:0000256" key="6">
    <source>
        <dbReference type="ARBA" id="ARBA00022968"/>
    </source>
</evidence>
<evidence type="ECO:0000256" key="1">
    <source>
        <dbReference type="ARBA" id="ARBA00004323"/>
    </source>
</evidence>
<comment type="similarity">
    <text evidence="3">Belongs to the MNN1/MNT family.</text>
</comment>
<protein>
    <recommendedName>
        <fullName evidence="13">Alpha-1,2-mannosyltransferase</fullName>
    </recommendedName>
</protein>
<feature type="transmembrane region" description="Helical" evidence="10">
    <location>
        <begin position="20"/>
        <end position="39"/>
    </location>
</feature>
<evidence type="ECO:0000256" key="10">
    <source>
        <dbReference type="SAM" id="Phobius"/>
    </source>
</evidence>
<keyword evidence="8" id="KW-0333">Golgi apparatus</keyword>
<dbReference type="InterPro" id="IPR022751">
    <property type="entry name" value="Alpha_mannosyltransferase"/>
</dbReference>
<reference evidence="11 12" key="1">
    <citation type="submission" date="2023-10" db="EMBL/GenBank/DDBJ databases">
        <title>Draft Genome Sequence of Candida saopaulonensis from a very Premature Infant with Sepsis.</title>
        <authorList>
            <person name="Ning Y."/>
            <person name="Dai R."/>
            <person name="Xiao M."/>
            <person name="Xu Y."/>
            <person name="Yan Q."/>
            <person name="Zhang L."/>
        </authorList>
    </citation>
    <scope>NUCLEOTIDE SEQUENCE [LARGE SCALE GENOMIC DNA]</scope>
    <source>
        <strain evidence="11 12">19XY460</strain>
    </source>
</reference>
<comment type="subcellular location">
    <subcellularLocation>
        <location evidence="1">Golgi apparatus membrane</location>
        <topology evidence="1">Single-pass type II membrane protein</topology>
    </subcellularLocation>
</comment>
<evidence type="ECO:0000256" key="4">
    <source>
        <dbReference type="ARBA" id="ARBA00022679"/>
    </source>
</evidence>
<evidence type="ECO:0000256" key="5">
    <source>
        <dbReference type="ARBA" id="ARBA00022692"/>
    </source>
</evidence>
<sequence length="588" mass="66584">MRATSSALVRRIGRLLSRRIVAVFLLVTTVFVLTTLLSANNRLALKCHLRPSLCQKKGPAFSPNPKHAAQAKIETAKLAQIKSLTKSEDPDRLALGHNFYKKILKVVVNARPKLSQPLDRYYLGKFSAMRFEYGKEDQSFAESDLQLFLQVSDEEERELRLSHKYVVDNLPSTAPQGLYSGNGIVFVGGGRFNWLTLLSIKRLRSMGCTLPIEVLIPTFEDFELDVCTSVFPSLQATCIYMPLALFKDEVSRYGENSQLTFKGYQYKCLAVMLSRFENVLLLDSDNIVINSPQNLFTSEPFKSKGLIVWPDFWRRSTCPKFYSIAGSKISTTRLSDAYLEQVNGYLEQTGKVTPYDAVNKISYHERLGTIPDPSSESGQMMISKKTHLKALLLAFYYNTFGPDFYYPLFSQGATGEGDKETFLAGAVILGDPFYQVGSFVQAIGEFIDGEFKGHGMGQADPRQDYERSIELKKLAKHYSDTELLAKMKEYPRPKLMFLHANYPKLDPWDLSKGTTFDGISRHRLYGSALMEETGRDIELEIWNNIEELVCGTSTLKLSTLNKVERPVLCQEILMQKKYLIATTDSLRR</sequence>
<evidence type="ECO:0000256" key="9">
    <source>
        <dbReference type="ARBA" id="ARBA00023136"/>
    </source>
</evidence>
<evidence type="ECO:0000256" key="7">
    <source>
        <dbReference type="ARBA" id="ARBA00022989"/>
    </source>
</evidence>
<proteinExistence type="inferred from homology"/>
<gene>
    <name evidence="11" type="ORF">PUMCH_004845</name>
</gene>
<dbReference type="SUPFAM" id="SSF53448">
    <property type="entry name" value="Nucleotide-diphospho-sugar transferases"/>
    <property type="match status" value="1"/>
</dbReference>
<accession>A0AAX4HGR7</accession>
<evidence type="ECO:0000313" key="11">
    <source>
        <dbReference type="EMBL" id="WPK27457.1"/>
    </source>
</evidence>
<keyword evidence="12" id="KW-1185">Reference proteome</keyword>
<name>A0AAX4HGR7_9ASCO</name>
<dbReference type="KEGG" id="asau:88175905"/>
<dbReference type="InterPro" id="IPR029044">
    <property type="entry name" value="Nucleotide-diphossugar_trans"/>
</dbReference>